<keyword evidence="3" id="KW-1185">Reference proteome</keyword>
<evidence type="ECO:0000259" key="1">
    <source>
        <dbReference type="Pfam" id="PF09362"/>
    </source>
</evidence>
<dbReference type="GeneID" id="77724727"/>
<feature type="domain" description="DUF1996" evidence="1">
    <location>
        <begin position="8"/>
        <end position="250"/>
    </location>
</feature>
<evidence type="ECO:0000313" key="3">
    <source>
        <dbReference type="Proteomes" id="UP001164286"/>
    </source>
</evidence>
<name>A0AA38LQR2_9TREE</name>
<feature type="non-terminal residue" evidence="2">
    <location>
        <position position="354"/>
    </location>
</feature>
<dbReference type="PANTHER" id="PTHR43662:SF12">
    <property type="entry name" value="DUF1996 DOMAIN-CONTAINING PROTEIN-RELATED"/>
    <property type="match status" value="1"/>
</dbReference>
<dbReference type="AlphaFoldDB" id="A0AA38LQR2"/>
<reference evidence="2" key="1">
    <citation type="journal article" date="2022" name="G3 (Bethesda)">
        <title>High quality genome of the basidiomycete yeast Dioszegia hungarica PDD-24b-2 isolated from cloud water.</title>
        <authorList>
            <person name="Jarrige D."/>
            <person name="Haridas S."/>
            <person name="Bleykasten-Grosshans C."/>
            <person name="Joly M."/>
            <person name="Nadalig T."/>
            <person name="Sancelme M."/>
            <person name="Vuilleumier S."/>
            <person name="Grigoriev I.V."/>
            <person name="Amato P."/>
            <person name="Bringel F."/>
        </authorList>
    </citation>
    <scope>NUCLEOTIDE SEQUENCE</scope>
    <source>
        <strain evidence="2">PDD-24b-2</strain>
    </source>
</reference>
<protein>
    <recommendedName>
        <fullName evidence="1">DUF1996 domain-containing protein</fullName>
    </recommendedName>
</protein>
<sequence length="354" mass="39239">ELLRTRLDPIVTPRGIAGHVHSFAGTNAIDASMTYGSAIKGDCTTSGLTVDQSGYWVPQLYYKWRNGTYSVIQGHGLITYWFPDRGVDREAGEAPVVVPDDFRMVAGDMNRDHFDFQNRSHNAVSFECWGPGITGRKCCDEWVWERAYISRDPPGQSLTRKIFFPSCWNGVDSYKADNSHVTYPIQAGNPSNYENGKCPPGFKKMPSLFVETLYTPKASLGPEYEWYPGCFVFSNGDNLGLSYHADWLNGFPKGLLVDVFNQCPKTFGDLSTCPLLAPFINKNKNCVVKGQIVNEPIGLDVPIAKLPGNNPEFNPSKARKMAAADYKETSKLITLDVTQGGGCVDRKCTDYKGP</sequence>
<organism evidence="2 3">
    <name type="scientific">Dioszegia hungarica</name>
    <dbReference type="NCBI Taxonomy" id="4972"/>
    <lineage>
        <taxon>Eukaryota</taxon>
        <taxon>Fungi</taxon>
        <taxon>Dikarya</taxon>
        <taxon>Basidiomycota</taxon>
        <taxon>Agaricomycotina</taxon>
        <taxon>Tremellomycetes</taxon>
        <taxon>Tremellales</taxon>
        <taxon>Bulleribasidiaceae</taxon>
        <taxon>Dioszegia</taxon>
    </lineage>
</organism>
<dbReference type="InterPro" id="IPR018535">
    <property type="entry name" value="DUF1996"/>
</dbReference>
<proteinExistence type="predicted"/>
<comment type="caution">
    <text evidence="2">The sequence shown here is derived from an EMBL/GenBank/DDBJ whole genome shotgun (WGS) entry which is preliminary data.</text>
</comment>
<dbReference type="PANTHER" id="PTHR43662">
    <property type="match status" value="1"/>
</dbReference>
<gene>
    <name evidence="2" type="ORF">MKK02DRAFT_12901</name>
</gene>
<accession>A0AA38LQR2</accession>
<evidence type="ECO:0000313" key="2">
    <source>
        <dbReference type="EMBL" id="KAI9631888.1"/>
    </source>
</evidence>
<feature type="non-terminal residue" evidence="2">
    <location>
        <position position="1"/>
    </location>
</feature>
<dbReference type="Pfam" id="PF09362">
    <property type="entry name" value="DUF1996"/>
    <property type="match status" value="1"/>
</dbReference>
<dbReference type="RefSeq" id="XP_052941665.1">
    <property type="nucleotide sequence ID" value="XM_053085526.1"/>
</dbReference>
<dbReference type="EMBL" id="JAKWFO010000016">
    <property type="protein sequence ID" value="KAI9631888.1"/>
    <property type="molecule type" value="Genomic_DNA"/>
</dbReference>
<dbReference type="Proteomes" id="UP001164286">
    <property type="component" value="Unassembled WGS sequence"/>
</dbReference>